<evidence type="ECO:0000313" key="1">
    <source>
        <dbReference type="EMBL" id="GAA3743301.1"/>
    </source>
</evidence>
<keyword evidence="2" id="KW-1185">Reference proteome</keyword>
<sequence>MRCVADGYTGGGEHSGIDTVGTVIVVAVAGLSPGDGGARHPLRPDTRRRKIIEAAFLVHHHMSPLVSLWSLHISIDVD</sequence>
<name>A0ABP7FMS5_9ACTN</name>
<reference evidence="2" key="1">
    <citation type="journal article" date="2019" name="Int. J. Syst. Evol. Microbiol.">
        <title>The Global Catalogue of Microorganisms (GCM) 10K type strain sequencing project: providing services to taxonomists for standard genome sequencing and annotation.</title>
        <authorList>
            <consortium name="The Broad Institute Genomics Platform"/>
            <consortium name="The Broad Institute Genome Sequencing Center for Infectious Disease"/>
            <person name="Wu L."/>
            <person name="Ma J."/>
        </authorList>
    </citation>
    <scope>NUCLEOTIDE SEQUENCE [LARGE SCALE GENOMIC DNA]</scope>
    <source>
        <strain evidence="2">JCM 17137</strain>
    </source>
</reference>
<accession>A0ABP7FMS5</accession>
<gene>
    <name evidence="1" type="ORF">GCM10022402_23720</name>
</gene>
<evidence type="ECO:0000313" key="2">
    <source>
        <dbReference type="Proteomes" id="UP001500908"/>
    </source>
</evidence>
<dbReference type="EMBL" id="BAABDD010000009">
    <property type="protein sequence ID" value="GAA3743301.1"/>
    <property type="molecule type" value="Genomic_DNA"/>
</dbReference>
<protein>
    <submittedName>
        <fullName evidence="1">Uncharacterized protein</fullName>
    </submittedName>
</protein>
<proteinExistence type="predicted"/>
<organism evidence="1 2">
    <name type="scientific">Salinactinospora qingdaonensis</name>
    <dbReference type="NCBI Taxonomy" id="702744"/>
    <lineage>
        <taxon>Bacteria</taxon>
        <taxon>Bacillati</taxon>
        <taxon>Actinomycetota</taxon>
        <taxon>Actinomycetes</taxon>
        <taxon>Streptosporangiales</taxon>
        <taxon>Nocardiopsidaceae</taxon>
        <taxon>Salinactinospora</taxon>
    </lineage>
</organism>
<dbReference type="Proteomes" id="UP001500908">
    <property type="component" value="Unassembled WGS sequence"/>
</dbReference>
<comment type="caution">
    <text evidence="1">The sequence shown here is derived from an EMBL/GenBank/DDBJ whole genome shotgun (WGS) entry which is preliminary data.</text>
</comment>